<dbReference type="GO" id="GO:0009279">
    <property type="term" value="C:cell outer membrane"/>
    <property type="evidence" value="ECO:0007669"/>
    <property type="project" value="UniProtKB-SubCell"/>
</dbReference>
<evidence type="ECO:0000256" key="4">
    <source>
        <dbReference type="ARBA" id="ARBA00023136"/>
    </source>
</evidence>
<accession>A0A5S5DMB7</accession>
<feature type="domain" description="RagB/SusD" evidence="6">
    <location>
        <begin position="350"/>
        <end position="495"/>
    </location>
</feature>
<dbReference type="InterPro" id="IPR012944">
    <property type="entry name" value="SusD_RagB_dom"/>
</dbReference>
<keyword evidence="4" id="KW-0472">Membrane</keyword>
<evidence type="ECO:0000256" key="5">
    <source>
        <dbReference type="ARBA" id="ARBA00023237"/>
    </source>
</evidence>
<keyword evidence="3" id="KW-0732">Signal</keyword>
<comment type="similarity">
    <text evidence="2">Belongs to the SusD family.</text>
</comment>
<keyword evidence="9" id="KW-1185">Reference proteome</keyword>
<dbReference type="InterPro" id="IPR011990">
    <property type="entry name" value="TPR-like_helical_dom_sf"/>
</dbReference>
<keyword evidence="5" id="KW-0998">Cell outer membrane</keyword>
<dbReference type="SUPFAM" id="SSF48452">
    <property type="entry name" value="TPR-like"/>
    <property type="match status" value="1"/>
</dbReference>
<reference evidence="8 9" key="1">
    <citation type="submission" date="2019-07" db="EMBL/GenBank/DDBJ databases">
        <title>Genomic Encyclopedia of Archaeal and Bacterial Type Strains, Phase II (KMG-II): from individual species to whole genera.</title>
        <authorList>
            <person name="Goeker M."/>
        </authorList>
    </citation>
    <scope>NUCLEOTIDE SEQUENCE [LARGE SCALE GENOMIC DNA]</scope>
    <source>
        <strain evidence="8 9">DSM 18850</strain>
    </source>
</reference>
<feature type="domain" description="SusD-like N-terminal" evidence="7">
    <location>
        <begin position="101"/>
        <end position="224"/>
    </location>
</feature>
<dbReference type="InterPro" id="IPR033985">
    <property type="entry name" value="SusD-like_N"/>
</dbReference>
<dbReference type="Proteomes" id="UP000325105">
    <property type="component" value="Unassembled WGS sequence"/>
</dbReference>
<dbReference type="PROSITE" id="PS51257">
    <property type="entry name" value="PROKAR_LIPOPROTEIN"/>
    <property type="match status" value="1"/>
</dbReference>
<dbReference type="Gene3D" id="1.25.40.390">
    <property type="match status" value="1"/>
</dbReference>
<evidence type="ECO:0000313" key="9">
    <source>
        <dbReference type="Proteomes" id="UP000325105"/>
    </source>
</evidence>
<evidence type="ECO:0000259" key="6">
    <source>
        <dbReference type="Pfam" id="PF07980"/>
    </source>
</evidence>
<organism evidence="8 9">
    <name type="scientific">Sphingobacterium allocomposti</name>
    <dbReference type="NCBI Taxonomy" id="415956"/>
    <lineage>
        <taxon>Bacteria</taxon>
        <taxon>Pseudomonadati</taxon>
        <taxon>Bacteroidota</taxon>
        <taxon>Sphingobacteriia</taxon>
        <taxon>Sphingobacteriales</taxon>
        <taxon>Sphingobacteriaceae</taxon>
        <taxon>Sphingobacterium</taxon>
    </lineage>
</organism>
<evidence type="ECO:0000256" key="3">
    <source>
        <dbReference type="ARBA" id="ARBA00022729"/>
    </source>
</evidence>
<evidence type="ECO:0000313" key="8">
    <source>
        <dbReference type="EMBL" id="TYP96794.1"/>
    </source>
</evidence>
<protein>
    <submittedName>
        <fullName evidence="8">SusD-like starch-binding protein associating with outer membrane</fullName>
    </submittedName>
</protein>
<comment type="caution">
    <text evidence="8">The sequence shown here is derived from an EMBL/GenBank/DDBJ whole genome shotgun (WGS) entry which is preliminary data.</text>
</comment>
<evidence type="ECO:0000256" key="1">
    <source>
        <dbReference type="ARBA" id="ARBA00004442"/>
    </source>
</evidence>
<dbReference type="Pfam" id="PF07980">
    <property type="entry name" value="SusD_RagB"/>
    <property type="match status" value="1"/>
</dbReference>
<dbReference type="Pfam" id="PF14322">
    <property type="entry name" value="SusD-like_3"/>
    <property type="match status" value="1"/>
</dbReference>
<gene>
    <name evidence="8" type="ORF">BC792_10415</name>
</gene>
<comment type="subcellular location">
    <subcellularLocation>
        <location evidence="1">Cell outer membrane</location>
    </subcellularLocation>
</comment>
<evidence type="ECO:0000256" key="2">
    <source>
        <dbReference type="ARBA" id="ARBA00006275"/>
    </source>
</evidence>
<sequence>MKVFKNIYIMRFKNILVLVCSICLLSGCDSILDVEQESAIIGNGFWNAPDDVNGYLTGIYNRFRGGSGTGTNGVMNTTYWLEDRGDAFEQGLESGVTPAWQQNLNNANAPNWLELYEVIQQCNMLLKYAPTITYVNEHDRSRAMAETLFIRSYVYFILIRTFGDVPLELEPTESDDKQPLPRLAAAEVAERLLADLDQAIGLFPEEGVRDKSRASKAAAHALKADLCLWKAKVLQGNQQDLEQALQSVRIALAAVSPMAEFGDIFATDRKKNAEILLSLHFQRDEKSDHYSSRLKPRNIFVQNAVNAAQIPYALNGARSVYAPSNKLIEAFAAYPQDKRTNVSIIRAVAANGSTIGVFDNKFRGTSFSDDRHYDNDIIIYRWGGLQLLHAEALAALGQLEESVKALDAVRQRAAVGPYTGPMAKRSIEEAILNESFKETYLELKRWPDLVRFHFGGTIDAYEEVPSLQGKNIPLFFPIPQAQIDLNPLLEQTEGYSF</sequence>
<dbReference type="AlphaFoldDB" id="A0A5S5DMB7"/>
<proteinExistence type="inferred from homology"/>
<dbReference type="EMBL" id="VNHX01000004">
    <property type="protein sequence ID" value="TYP96794.1"/>
    <property type="molecule type" value="Genomic_DNA"/>
</dbReference>
<evidence type="ECO:0000259" key="7">
    <source>
        <dbReference type="Pfam" id="PF14322"/>
    </source>
</evidence>
<name>A0A5S5DMB7_9SPHI</name>